<proteinExistence type="predicted"/>
<reference evidence="2" key="1">
    <citation type="submission" date="2022-10" db="EMBL/GenBank/DDBJ databases">
        <authorList>
            <person name="Kim H.S."/>
            <person name="Kim J.-S."/>
            <person name="Suh M.K."/>
            <person name="Eom M.K."/>
            <person name="Lee J.-S."/>
        </authorList>
    </citation>
    <scope>NUCLEOTIDE SEQUENCE</scope>
    <source>
        <strain evidence="2">LIP-5</strain>
    </source>
</reference>
<feature type="transmembrane region" description="Helical" evidence="1">
    <location>
        <begin position="42"/>
        <end position="60"/>
    </location>
</feature>
<dbReference type="AlphaFoldDB" id="A0AAE3LJ87"/>
<feature type="transmembrane region" description="Helical" evidence="1">
    <location>
        <begin position="94"/>
        <end position="112"/>
    </location>
</feature>
<dbReference type="Pfam" id="PF03203">
    <property type="entry name" value="MerC"/>
    <property type="match status" value="1"/>
</dbReference>
<evidence type="ECO:0000256" key="1">
    <source>
        <dbReference type="SAM" id="Phobius"/>
    </source>
</evidence>
<comment type="caution">
    <text evidence="2">The sequence shown here is derived from an EMBL/GenBank/DDBJ whole genome shotgun (WGS) entry which is preliminary data.</text>
</comment>
<dbReference type="InterPro" id="IPR004891">
    <property type="entry name" value="Mercury-R_MerC"/>
</dbReference>
<dbReference type="GO" id="GO:0015097">
    <property type="term" value="F:mercury ion transmembrane transporter activity"/>
    <property type="evidence" value="ECO:0007669"/>
    <property type="project" value="InterPro"/>
</dbReference>
<dbReference type="GO" id="GO:0016020">
    <property type="term" value="C:membrane"/>
    <property type="evidence" value="ECO:0007669"/>
    <property type="project" value="InterPro"/>
</dbReference>
<sequence length="131" mass="14415">MKINWDALGVTTSVACAIHCAVLPLLMTSLPLFGINIIHNHAFEYTMIGLAFLIGVRALTHGYKTHHGSMKPVVMFSAGILLLVLKEVFHDNAIYFLVPAVTLIVAAHYINYRLCKKTGSCTDHTCAHQHS</sequence>
<name>A0AAE3LJ87_9BACT</name>
<evidence type="ECO:0000313" key="2">
    <source>
        <dbReference type="EMBL" id="MCU7693149.1"/>
    </source>
</evidence>
<keyword evidence="1" id="KW-0812">Transmembrane</keyword>
<protein>
    <submittedName>
        <fullName evidence="2">MerC domain-containing protein</fullName>
    </submittedName>
</protein>
<evidence type="ECO:0000313" key="3">
    <source>
        <dbReference type="Proteomes" id="UP001209317"/>
    </source>
</evidence>
<dbReference type="Proteomes" id="UP001209317">
    <property type="component" value="Unassembled WGS sequence"/>
</dbReference>
<dbReference type="EMBL" id="JAOTPL010000001">
    <property type="protein sequence ID" value="MCU7693149.1"/>
    <property type="molecule type" value="Genomic_DNA"/>
</dbReference>
<gene>
    <name evidence="2" type="ORF">OD355_01315</name>
</gene>
<organism evidence="2 3">
    <name type="scientific">Haoranjiania flava</name>
    <dbReference type="NCBI Taxonomy" id="1856322"/>
    <lineage>
        <taxon>Bacteria</taxon>
        <taxon>Pseudomonadati</taxon>
        <taxon>Bacteroidota</taxon>
        <taxon>Chitinophagia</taxon>
        <taxon>Chitinophagales</taxon>
        <taxon>Chitinophagaceae</taxon>
        <taxon>Haoranjiania</taxon>
    </lineage>
</organism>
<feature type="transmembrane region" description="Helical" evidence="1">
    <location>
        <begin position="72"/>
        <end position="88"/>
    </location>
</feature>
<feature type="transmembrane region" description="Helical" evidence="1">
    <location>
        <begin position="7"/>
        <end position="30"/>
    </location>
</feature>
<keyword evidence="1" id="KW-1133">Transmembrane helix</keyword>
<keyword evidence="3" id="KW-1185">Reference proteome</keyword>
<keyword evidence="1" id="KW-0472">Membrane</keyword>
<dbReference type="RefSeq" id="WP_263036637.1">
    <property type="nucleotide sequence ID" value="NZ_JAOTPL010000001.1"/>
</dbReference>
<accession>A0AAE3LJ87</accession>